<comment type="caution">
    <text evidence="1">The sequence shown here is derived from an EMBL/GenBank/DDBJ whole genome shotgun (WGS) entry which is preliminary data.</text>
</comment>
<name>A0A8H3X6L8_GIGMA</name>
<sequence>MKPKGFSENKFIPETEIALRNLSQKTKSLRSSRVFWLQQETKSLKYINIIICYLLLCYTRSTDSILKHYATFTYITEKFPTALNHVHYYQFFSKSDSSKNALEKWRSESKMCMGILSKNYTKKIVHSDPSLLFRKDSNPSSAGILLFDEYRNIYAHKNPLSICCPCFILTGEMIGLLIKNLCTTSIDYNIL</sequence>
<organism evidence="1 2">
    <name type="scientific">Gigaspora margarita</name>
    <dbReference type="NCBI Taxonomy" id="4874"/>
    <lineage>
        <taxon>Eukaryota</taxon>
        <taxon>Fungi</taxon>
        <taxon>Fungi incertae sedis</taxon>
        <taxon>Mucoromycota</taxon>
        <taxon>Glomeromycotina</taxon>
        <taxon>Glomeromycetes</taxon>
        <taxon>Diversisporales</taxon>
        <taxon>Gigasporaceae</taxon>
        <taxon>Gigaspora</taxon>
    </lineage>
</organism>
<proteinExistence type="predicted"/>
<dbReference type="Proteomes" id="UP000439903">
    <property type="component" value="Unassembled WGS sequence"/>
</dbReference>
<evidence type="ECO:0000313" key="1">
    <source>
        <dbReference type="EMBL" id="KAF0425171.1"/>
    </source>
</evidence>
<evidence type="ECO:0000313" key="2">
    <source>
        <dbReference type="Proteomes" id="UP000439903"/>
    </source>
</evidence>
<reference evidence="1 2" key="1">
    <citation type="journal article" date="2019" name="Environ. Microbiol.">
        <title>At the nexus of three kingdoms: the genome of the mycorrhizal fungus Gigaspora margarita provides insights into plant, endobacterial and fungal interactions.</title>
        <authorList>
            <person name="Venice F."/>
            <person name="Ghignone S."/>
            <person name="Salvioli di Fossalunga A."/>
            <person name="Amselem J."/>
            <person name="Novero M."/>
            <person name="Xianan X."/>
            <person name="Sedzielewska Toro K."/>
            <person name="Morin E."/>
            <person name="Lipzen A."/>
            <person name="Grigoriev I.V."/>
            <person name="Henrissat B."/>
            <person name="Martin F.M."/>
            <person name="Bonfante P."/>
        </authorList>
    </citation>
    <scope>NUCLEOTIDE SEQUENCE [LARGE SCALE GENOMIC DNA]</scope>
    <source>
        <strain evidence="1 2">BEG34</strain>
    </source>
</reference>
<gene>
    <name evidence="1" type="ORF">F8M41_006352</name>
</gene>
<accession>A0A8H3X6L8</accession>
<dbReference type="EMBL" id="WTPW01001624">
    <property type="protein sequence ID" value="KAF0425171.1"/>
    <property type="molecule type" value="Genomic_DNA"/>
</dbReference>
<keyword evidence="2" id="KW-1185">Reference proteome</keyword>
<dbReference type="AlphaFoldDB" id="A0A8H3X6L8"/>
<protein>
    <submittedName>
        <fullName evidence="1">Uncharacterized protein</fullName>
    </submittedName>
</protein>